<feature type="region of interest" description="Disordered" evidence="1">
    <location>
        <begin position="17"/>
        <end position="54"/>
    </location>
</feature>
<dbReference type="OrthoDB" id="5279943at2759"/>
<proteinExistence type="predicted"/>
<organism evidence="2 3">
    <name type="scientific">Blyttiomyces helicus</name>
    <dbReference type="NCBI Taxonomy" id="388810"/>
    <lineage>
        <taxon>Eukaryota</taxon>
        <taxon>Fungi</taxon>
        <taxon>Fungi incertae sedis</taxon>
        <taxon>Chytridiomycota</taxon>
        <taxon>Chytridiomycota incertae sedis</taxon>
        <taxon>Chytridiomycetes</taxon>
        <taxon>Chytridiomycetes incertae sedis</taxon>
        <taxon>Blyttiomyces</taxon>
    </lineage>
</organism>
<feature type="region of interest" description="Disordered" evidence="1">
    <location>
        <begin position="317"/>
        <end position="348"/>
    </location>
</feature>
<feature type="region of interest" description="Disordered" evidence="1">
    <location>
        <begin position="65"/>
        <end position="84"/>
    </location>
</feature>
<gene>
    <name evidence="2" type="ORF">BDK51DRAFT_39425</name>
</gene>
<feature type="compositionally biased region" description="Low complexity" evidence="1">
    <location>
        <begin position="322"/>
        <end position="334"/>
    </location>
</feature>
<name>A0A4P9VZM8_9FUNG</name>
<keyword evidence="3" id="KW-1185">Reference proteome</keyword>
<sequence length="518" mass="58513">MFDEGGVCLATAAEPVARRERDVPVREGKVARQVSFSDKLPRAKPIDRRPYPPSPVPLKTAPLEYFSIPSRPPHPHQQPSPLPPSPVIELPGQALMYGIHVPMLDRPTEARELLDRNAELFTSIRHACCPAESDWTEFVELFTAPRERIDDLEYIRKLRRRLGSEPALFAALRERLGLSQFCFEDEGEPKKLRRGGEDRELEREGQVDMRGGDRDWASSVEIAAGARGNTIPYLGSSKAYSEFLATLRIPSEEMDGREWKRAMEAFFPGRRGRKLRHMFRSLVGIVDERSGEILGSDEDGPSPYLLQRPAALEIPTKYRSDPLSPLSPLRASPKPMRDDPSPPRASTRDQLTAFFPHLEMYCQIKSAIGDEKIFIRMLHSYISRREAMKYQPREGDDFPTSPVDPSATTTEIWRSILCDGWGEGSQPAQAFERLVDEGGMRNFDVINGRAFSSWFATAGARCPPHRYTDFFMIILHTQARSLPSDVGNSWEKEMGCAGNMQNARAYRRLGVALAMRLV</sequence>
<dbReference type="EMBL" id="ML001425">
    <property type="protein sequence ID" value="RKO83286.1"/>
    <property type="molecule type" value="Genomic_DNA"/>
</dbReference>
<dbReference type="AlphaFoldDB" id="A0A4P9VZM8"/>
<evidence type="ECO:0000313" key="3">
    <source>
        <dbReference type="Proteomes" id="UP000269721"/>
    </source>
</evidence>
<reference evidence="3" key="1">
    <citation type="journal article" date="2018" name="Nat. Microbiol.">
        <title>Leveraging single-cell genomics to expand the fungal tree of life.</title>
        <authorList>
            <person name="Ahrendt S.R."/>
            <person name="Quandt C.A."/>
            <person name="Ciobanu D."/>
            <person name="Clum A."/>
            <person name="Salamov A."/>
            <person name="Andreopoulos B."/>
            <person name="Cheng J.F."/>
            <person name="Woyke T."/>
            <person name="Pelin A."/>
            <person name="Henrissat B."/>
            <person name="Reynolds N.K."/>
            <person name="Benny G.L."/>
            <person name="Smith M.E."/>
            <person name="James T.Y."/>
            <person name="Grigoriev I.V."/>
        </authorList>
    </citation>
    <scope>NUCLEOTIDE SEQUENCE [LARGE SCALE GENOMIC DNA]</scope>
</reference>
<dbReference type="Proteomes" id="UP000269721">
    <property type="component" value="Unassembled WGS sequence"/>
</dbReference>
<evidence type="ECO:0000313" key="2">
    <source>
        <dbReference type="EMBL" id="RKO83286.1"/>
    </source>
</evidence>
<feature type="compositionally biased region" description="Basic and acidic residues" evidence="1">
    <location>
        <begin position="17"/>
        <end position="30"/>
    </location>
</feature>
<feature type="compositionally biased region" description="Basic and acidic residues" evidence="1">
    <location>
        <begin position="39"/>
        <end position="50"/>
    </location>
</feature>
<feature type="region of interest" description="Disordered" evidence="1">
    <location>
        <begin position="189"/>
        <end position="212"/>
    </location>
</feature>
<evidence type="ECO:0000256" key="1">
    <source>
        <dbReference type="SAM" id="MobiDB-lite"/>
    </source>
</evidence>
<feature type="compositionally biased region" description="Pro residues" evidence="1">
    <location>
        <begin position="70"/>
        <end position="84"/>
    </location>
</feature>
<accession>A0A4P9VZM8</accession>
<protein>
    <submittedName>
        <fullName evidence="2">Uncharacterized protein</fullName>
    </submittedName>
</protein>